<keyword evidence="8 12" id="KW-0904">Protein phosphatase</keyword>
<keyword evidence="5" id="KW-0479">Metal-binding</keyword>
<dbReference type="CDD" id="cd00143">
    <property type="entry name" value="PP2Cc"/>
    <property type="match status" value="1"/>
</dbReference>
<dbReference type="EC" id="3.1.3.16" evidence="4"/>
<name>A0A8D6ZK01_MUSAM</name>
<evidence type="ECO:0000256" key="7">
    <source>
        <dbReference type="ARBA" id="ARBA00022842"/>
    </source>
</evidence>
<evidence type="ECO:0000256" key="8">
    <source>
        <dbReference type="ARBA" id="ARBA00022912"/>
    </source>
</evidence>
<dbReference type="InterPro" id="IPR015655">
    <property type="entry name" value="PP2C"/>
</dbReference>
<dbReference type="AlphaFoldDB" id="A0A8D6ZK01"/>
<dbReference type="InterPro" id="IPR036457">
    <property type="entry name" value="PPM-type-like_dom_sf"/>
</dbReference>
<evidence type="ECO:0000256" key="9">
    <source>
        <dbReference type="ARBA" id="ARBA00023211"/>
    </source>
</evidence>
<comment type="cofactor">
    <cofactor evidence="2">
        <name>Mg(2+)</name>
        <dbReference type="ChEBI" id="CHEBI:18420"/>
    </cofactor>
</comment>
<dbReference type="OrthoDB" id="10264738at2759"/>
<evidence type="ECO:0000256" key="1">
    <source>
        <dbReference type="ARBA" id="ARBA00001936"/>
    </source>
</evidence>
<gene>
    <name evidence="14" type="ORF">GSMUA_345410.1</name>
</gene>
<evidence type="ECO:0000256" key="2">
    <source>
        <dbReference type="ARBA" id="ARBA00001946"/>
    </source>
</evidence>
<dbReference type="Gene3D" id="3.60.40.10">
    <property type="entry name" value="PPM-type phosphatase domain"/>
    <property type="match status" value="1"/>
</dbReference>
<dbReference type="SMART" id="SM00332">
    <property type="entry name" value="PP2Cc"/>
    <property type="match status" value="1"/>
</dbReference>
<dbReference type="SUPFAM" id="SSF81606">
    <property type="entry name" value="PP2C-like"/>
    <property type="match status" value="1"/>
</dbReference>
<keyword evidence="9" id="KW-0464">Manganese</keyword>
<reference evidence="14" key="1">
    <citation type="submission" date="2021-03" db="EMBL/GenBank/DDBJ databases">
        <authorList>
            <consortium name="Genoscope - CEA"/>
            <person name="William W."/>
        </authorList>
    </citation>
    <scope>NUCLEOTIDE SEQUENCE</scope>
    <source>
        <strain evidence="14">Doubled-haploid Pahang</strain>
    </source>
</reference>
<comment type="similarity">
    <text evidence="3 12">Belongs to the PP2C family.</text>
</comment>
<dbReference type="PANTHER" id="PTHR47992">
    <property type="entry name" value="PROTEIN PHOSPHATASE"/>
    <property type="match status" value="1"/>
</dbReference>
<dbReference type="EMBL" id="HG996472">
    <property type="protein sequence ID" value="CAG1831287.1"/>
    <property type="molecule type" value="Genomic_DNA"/>
</dbReference>
<organism evidence="14">
    <name type="scientific">Musa acuminata subsp. malaccensis</name>
    <name type="common">Wild banana</name>
    <name type="synonym">Musa malaccensis</name>
    <dbReference type="NCBI Taxonomy" id="214687"/>
    <lineage>
        <taxon>Eukaryota</taxon>
        <taxon>Viridiplantae</taxon>
        <taxon>Streptophyta</taxon>
        <taxon>Embryophyta</taxon>
        <taxon>Tracheophyta</taxon>
        <taxon>Spermatophyta</taxon>
        <taxon>Magnoliopsida</taxon>
        <taxon>Liliopsida</taxon>
        <taxon>Zingiberales</taxon>
        <taxon>Musaceae</taxon>
        <taxon>Musa</taxon>
    </lineage>
</organism>
<sequence length="414" mass="45434">MVDRPEFLCSLLCFFAHLQQVVRKYFLAMALCSKSPGHASPAPAMSWKRLAELPAVASKRSKDSSDRRVRPVVDVVPGGSKPAGTFVEKVSSLPKQENVECEENSGHPMVKVTANKIPRTRRRPARIAIPKPSADATFGVADREEDGVERDLEVEGGEYCVVSRKGHRHMMEDGYAVISTIHGHSKQAFFGVFDGHGGRAAVDFVSETLGKNIVAALDEPEKEDNQADTAIKAGYLTTDRDFLSQGVSSGVCAATVLLKDGELHVANVGDCRVVMSRKGVADALTDDHRAGREDERIRIENSGGYVTCHNGIWRVQDSLAVSRAIGDLNMKEWIISEPETKSLQLTPECEFLILASDGLWDKVENQEAVDVVSRQSNAMKSCRDLIEISCRRGNRDDITVMVIDLQKFIQLPGS</sequence>
<dbReference type="FunFam" id="3.60.40.10:FF:000079">
    <property type="entry name" value="Probable protein phosphatase 2C 74"/>
    <property type="match status" value="1"/>
</dbReference>
<evidence type="ECO:0000256" key="11">
    <source>
        <dbReference type="ARBA" id="ARBA00048336"/>
    </source>
</evidence>
<evidence type="ECO:0000313" key="14">
    <source>
        <dbReference type="EMBL" id="CAG1831287.1"/>
    </source>
</evidence>
<comment type="cofactor">
    <cofactor evidence="1">
        <name>Mn(2+)</name>
        <dbReference type="ChEBI" id="CHEBI:29035"/>
    </cofactor>
</comment>
<evidence type="ECO:0000256" key="3">
    <source>
        <dbReference type="ARBA" id="ARBA00006702"/>
    </source>
</evidence>
<comment type="catalytic activity">
    <reaction evidence="10">
        <text>O-phospho-L-seryl-[protein] + H2O = L-seryl-[protein] + phosphate</text>
        <dbReference type="Rhea" id="RHEA:20629"/>
        <dbReference type="Rhea" id="RHEA-COMP:9863"/>
        <dbReference type="Rhea" id="RHEA-COMP:11604"/>
        <dbReference type="ChEBI" id="CHEBI:15377"/>
        <dbReference type="ChEBI" id="CHEBI:29999"/>
        <dbReference type="ChEBI" id="CHEBI:43474"/>
        <dbReference type="ChEBI" id="CHEBI:83421"/>
        <dbReference type="EC" id="3.1.3.16"/>
    </reaction>
</comment>
<evidence type="ECO:0000259" key="13">
    <source>
        <dbReference type="PROSITE" id="PS51746"/>
    </source>
</evidence>
<dbReference type="Pfam" id="PF00481">
    <property type="entry name" value="PP2C"/>
    <property type="match status" value="1"/>
</dbReference>
<keyword evidence="7" id="KW-0460">Magnesium</keyword>
<keyword evidence="6 12" id="KW-0378">Hydrolase</keyword>
<dbReference type="PROSITE" id="PS51746">
    <property type="entry name" value="PPM_2"/>
    <property type="match status" value="1"/>
</dbReference>
<comment type="catalytic activity">
    <reaction evidence="11">
        <text>O-phospho-L-threonyl-[protein] + H2O = L-threonyl-[protein] + phosphate</text>
        <dbReference type="Rhea" id="RHEA:47004"/>
        <dbReference type="Rhea" id="RHEA-COMP:11060"/>
        <dbReference type="Rhea" id="RHEA-COMP:11605"/>
        <dbReference type="ChEBI" id="CHEBI:15377"/>
        <dbReference type="ChEBI" id="CHEBI:30013"/>
        <dbReference type="ChEBI" id="CHEBI:43474"/>
        <dbReference type="ChEBI" id="CHEBI:61977"/>
        <dbReference type="EC" id="3.1.3.16"/>
    </reaction>
</comment>
<dbReference type="GO" id="GO:0004722">
    <property type="term" value="F:protein serine/threonine phosphatase activity"/>
    <property type="evidence" value="ECO:0007669"/>
    <property type="project" value="UniProtKB-EC"/>
</dbReference>
<feature type="domain" description="PPM-type phosphatase" evidence="13">
    <location>
        <begin position="158"/>
        <end position="405"/>
    </location>
</feature>
<evidence type="ECO:0000256" key="4">
    <source>
        <dbReference type="ARBA" id="ARBA00013081"/>
    </source>
</evidence>
<evidence type="ECO:0000256" key="6">
    <source>
        <dbReference type="ARBA" id="ARBA00022801"/>
    </source>
</evidence>
<dbReference type="InterPro" id="IPR000222">
    <property type="entry name" value="PP2C_BS"/>
</dbReference>
<evidence type="ECO:0000256" key="12">
    <source>
        <dbReference type="RuleBase" id="RU003465"/>
    </source>
</evidence>
<dbReference type="GO" id="GO:0046872">
    <property type="term" value="F:metal ion binding"/>
    <property type="evidence" value="ECO:0007669"/>
    <property type="project" value="UniProtKB-KW"/>
</dbReference>
<dbReference type="InterPro" id="IPR001932">
    <property type="entry name" value="PPM-type_phosphatase-like_dom"/>
</dbReference>
<protein>
    <recommendedName>
        <fullName evidence="4">protein-serine/threonine phosphatase</fullName>
        <ecNumber evidence="4">3.1.3.16</ecNumber>
    </recommendedName>
</protein>
<proteinExistence type="inferred from homology"/>
<evidence type="ECO:0000256" key="10">
    <source>
        <dbReference type="ARBA" id="ARBA00047761"/>
    </source>
</evidence>
<dbReference type="PROSITE" id="PS01032">
    <property type="entry name" value="PPM_1"/>
    <property type="match status" value="1"/>
</dbReference>
<evidence type="ECO:0000256" key="5">
    <source>
        <dbReference type="ARBA" id="ARBA00022723"/>
    </source>
</evidence>
<accession>A0A8D6ZK01</accession>